<dbReference type="Pfam" id="PF05050">
    <property type="entry name" value="Methyltransf_21"/>
    <property type="match status" value="1"/>
</dbReference>
<dbReference type="AlphaFoldDB" id="A0A840AGU4"/>
<protein>
    <submittedName>
        <fullName evidence="2">FkbM family methyltransferase</fullName>
    </submittedName>
</protein>
<evidence type="ECO:0000313" key="2">
    <source>
        <dbReference type="EMBL" id="MBB3899710.1"/>
    </source>
</evidence>
<evidence type="ECO:0000313" key="3">
    <source>
        <dbReference type="Proteomes" id="UP000553193"/>
    </source>
</evidence>
<sequence>MNAASQTPVAQTDMVAAVRWAYRLVLGRDPESDKVIANWASLHDPQAVLRHLARSGEAAEVAATNRPLIGTWPDAPLDAEAIRATGLLLHGTLPAPEEVEATLQLCPTGTALREAFLESAAYAAARDGREAPVPVEAAPQPLPPHGEAEVTLDGRRLRIRGQEEDAYWCALRHGVVESSVTSLLRVTRAHLAGGGQGAVLMDVGANIGLASLAMAQAAPGHAVLLAIEPNAANAGHLRHNLAANGLPRARVEEMALGARGGEAEFMADARNSATGHLVAHEAAAAGAGRTVRRVPVQRLDRLLADHGCERLDVLKVDVEGGEDEVLAGAGDLLARYRTLVHIEFNLWTIMAMAGANPRRVLENWAAAFPHIVGFGDDGNPAPLKDNALLMWFLYVTTTKRGGMGDLVLCHDLEWLKRWR</sequence>
<dbReference type="PANTHER" id="PTHR34203">
    <property type="entry name" value="METHYLTRANSFERASE, FKBM FAMILY PROTEIN"/>
    <property type="match status" value="1"/>
</dbReference>
<evidence type="ECO:0000259" key="1">
    <source>
        <dbReference type="Pfam" id="PF05050"/>
    </source>
</evidence>
<dbReference type="RefSeq" id="WP_184385731.1">
    <property type="nucleotide sequence ID" value="NZ_JACIDJ010000006.1"/>
</dbReference>
<feature type="domain" description="Methyltransferase FkbM" evidence="1">
    <location>
        <begin position="202"/>
        <end position="345"/>
    </location>
</feature>
<dbReference type="GO" id="GO:0008168">
    <property type="term" value="F:methyltransferase activity"/>
    <property type="evidence" value="ECO:0007669"/>
    <property type="project" value="UniProtKB-KW"/>
</dbReference>
<proteinExistence type="predicted"/>
<organism evidence="2 3">
    <name type="scientific">Roseococcus suduntuyensis</name>
    <dbReference type="NCBI Taxonomy" id="455361"/>
    <lineage>
        <taxon>Bacteria</taxon>
        <taxon>Pseudomonadati</taxon>
        <taxon>Pseudomonadota</taxon>
        <taxon>Alphaproteobacteria</taxon>
        <taxon>Acetobacterales</taxon>
        <taxon>Roseomonadaceae</taxon>
        <taxon>Roseococcus</taxon>
    </lineage>
</organism>
<dbReference type="EMBL" id="JACIDJ010000006">
    <property type="protein sequence ID" value="MBB3899710.1"/>
    <property type="molecule type" value="Genomic_DNA"/>
</dbReference>
<reference evidence="2 3" key="1">
    <citation type="submission" date="2020-08" db="EMBL/GenBank/DDBJ databases">
        <title>Genomic Encyclopedia of Type Strains, Phase IV (KMG-IV): sequencing the most valuable type-strain genomes for metagenomic binning, comparative biology and taxonomic classification.</title>
        <authorList>
            <person name="Goeker M."/>
        </authorList>
    </citation>
    <scope>NUCLEOTIDE SEQUENCE [LARGE SCALE GENOMIC DNA]</scope>
    <source>
        <strain evidence="2 3">DSM 19979</strain>
    </source>
</reference>
<keyword evidence="3" id="KW-1185">Reference proteome</keyword>
<accession>A0A840AGU4</accession>
<keyword evidence="2" id="KW-0808">Transferase</keyword>
<dbReference type="InterPro" id="IPR029063">
    <property type="entry name" value="SAM-dependent_MTases_sf"/>
</dbReference>
<dbReference type="GO" id="GO:0032259">
    <property type="term" value="P:methylation"/>
    <property type="evidence" value="ECO:0007669"/>
    <property type="project" value="UniProtKB-KW"/>
</dbReference>
<comment type="caution">
    <text evidence="2">The sequence shown here is derived from an EMBL/GenBank/DDBJ whole genome shotgun (WGS) entry which is preliminary data.</text>
</comment>
<keyword evidence="2" id="KW-0489">Methyltransferase</keyword>
<dbReference type="InterPro" id="IPR052514">
    <property type="entry name" value="SAM-dependent_MTase"/>
</dbReference>
<gene>
    <name evidence="2" type="ORF">GGQ83_003170</name>
</gene>
<dbReference type="SUPFAM" id="SSF53335">
    <property type="entry name" value="S-adenosyl-L-methionine-dependent methyltransferases"/>
    <property type="match status" value="1"/>
</dbReference>
<dbReference type="InterPro" id="IPR006342">
    <property type="entry name" value="FkbM_mtfrase"/>
</dbReference>
<dbReference type="PANTHER" id="PTHR34203:SF15">
    <property type="entry name" value="SLL1173 PROTEIN"/>
    <property type="match status" value="1"/>
</dbReference>
<name>A0A840AGU4_9PROT</name>
<dbReference type="Proteomes" id="UP000553193">
    <property type="component" value="Unassembled WGS sequence"/>
</dbReference>
<dbReference type="Gene3D" id="3.40.50.150">
    <property type="entry name" value="Vaccinia Virus protein VP39"/>
    <property type="match status" value="1"/>
</dbReference>
<dbReference type="NCBIfam" id="TIGR01444">
    <property type="entry name" value="fkbM_fam"/>
    <property type="match status" value="1"/>
</dbReference>